<feature type="chain" id="PRO_5046140359" description="DUF481 domain-containing protein" evidence="1">
    <location>
        <begin position="37"/>
        <end position="372"/>
    </location>
</feature>
<organism evidence="2 3">
    <name type="scientific">Shewanella khirikhana</name>
    <dbReference type="NCBI Taxonomy" id="1965282"/>
    <lineage>
        <taxon>Bacteria</taxon>
        <taxon>Pseudomonadati</taxon>
        <taxon>Pseudomonadota</taxon>
        <taxon>Gammaproteobacteria</taxon>
        <taxon>Alteromonadales</taxon>
        <taxon>Shewanellaceae</taxon>
        <taxon>Shewanella</taxon>
    </lineage>
</organism>
<sequence>MLNAKTRKPHFKALTRAITFAALGGIATALSPLALATSPQAPNPFQITVDDSFDWLLLTSNELLKGELKNLYDDKLEFESDNLDTLYFDWEDVKALRSSGIVSVGMVDLSTQTGKLEIIDGKAYLDGRPFDRSQILTIIAGTQTEANYWSGKVSLGANLRSGNTDQIDYSATANIKRRTTESRFNSDYIGKYSKNDGENTVNNHRITGSFDWFISKQFYLRPVFIEYYKDPFLNIDTKLTLGAGLGYDIIDNSKTEWTIGGGPAYTYTRFSEVEAGGSDTEGTAAFVLDTRFEHELTDDIDLNARYQLLYGNEDSGGYSHHALTGISIDLTDMFDLDVSLVWDRTNNPRANADGSIPKSDDYQLIIGIGIDL</sequence>
<keyword evidence="3" id="KW-1185">Reference proteome</keyword>
<dbReference type="Pfam" id="PF04338">
    <property type="entry name" value="DUF481"/>
    <property type="match status" value="1"/>
</dbReference>
<evidence type="ECO:0000313" key="3">
    <source>
        <dbReference type="Proteomes" id="UP000278437"/>
    </source>
</evidence>
<protein>
    <recommendedName>
        <fullName evidence="4">DUF481 domain-containing protein</fullName>
    </recommendedName>
</protein>
<dbReference type="Proteomes" id="UP000278437">
    <property type="component" value="Chromosome"/>
</dbReference>
<proteinExistence type="predicted"/>
<accession>A0ABM7D1B5</accession>
<dbReference type="EMBL" id="CP020373">
    <property type="protein sequence ID" value="AZQ10261.1"/>
    <property type="molecule type" value="Genomic_DNA"/>
</dbReference>
<reference evidence="3" key="1">
    <citation type="submission" date="2017-03" db="EMBL/GenBank/DDBJ databases">
        <title>Full genome sequence of a non-lethal Shewanella isolate that potentiates virulence of Vibio parahaemolyticus causing acute hepatopancreatic necrosis disease (AHPND) in shrimp.</title>
        <authorList>
            <person name="Prachumwat A."/>
            <person name="Sritunyalucksana K."/>
        </authorList>
    </citation>
    <scope>NUCLEOTIDE SEQUENCE [LARGE SCALE GENOMIC DNA]</scope>
    <source>
        <strain evidence="3">TH2012</strain>
    </source>
</reference>
<dbReference type="RefSeq" id="WP_126166641.1">
    <property type="nucleotide sequence ID" value="NZ_CP020373.1"/>
</dbReference>
<evidence type="ECO:0000313" key="2">
    <source>
        <dbReference type="EMBL" id="AZQ10261.1"/>
    </source>
</evidence>
<name>A0ABM7D1B5_9GAMM</name>
<evidence type="ECO:0000256" key="1">
    <source>
        <dbReference type="SAM" id="SignalP"/>
    </source>
</evidence>
<dbReference type="InterPro" id="IPR007433">
    <property type="entry name" value="DUF481"/>
</dbReference>
<feature type="signal peptide" evidence="1">
    <location>
        <begin position="1"/>
        <end position="36"/>
    </location>
</feature>
<evidence type="ECO:0008006" key="4">
    <source>
        <dbReference type="Google" id="ProtNLM"/>
    </source>
</evidence>
<gene>
    <name evidence="2" type="ORF">STH12_01125</name>
</gene>
<keyword evidence="1" id="KW-0732">Signal</keyword>